<feature type="domain" description="Fanconi Anaemia group E protein C-terminal" evidence="2">
    <location>
        <begin position="360"/>
        <end position="578"/>
    </location>
</feature>
<dbReference type="GeneID" id="119725519"/>
<evidence type="ECO:0000313" key="4">
    <source>
        <dbReference type="Proteomes" id="UP000887568"/>
    </source>
</evidence>
<name>A0A913ZP30_PATMI</name>
<dbReference type="RefSeq" id="XP_038052878.1">
    <property type="nucleotide sequence ID" value="XM_038196950.1"/>
</dbReference>
<dbReference type="GO" id="GO:0043240">
    <property type="term" value="C:Fanconi anaemia nuclear complex"/>
    <property type="evidence" value="ECO:0007669"/>
    <property type="project" value="InterPro"/>
</dbReference>
<dbReference type="OMA" id="LRLPWIC"/>
<organism evidence="3 4">
    <name type="scientific">Patiria miniata</name>
    <name type="common">Bat star</name>
    <name type="synonym">Asterina miniata</name>
    <dbReference type="NCBI Taxonomy" id="46514"/>
    <lineage>
        <taxon>Eukaryota</taxon>
        <taxon>Metazoa</taxon>
        <taxon>Echinodermata</taxon>
        <taxon>Eleutherozoa</taxon>
        <taxon>Asterozoa</taxon>
        <taxon>Asteroidea</taxon>
        <taxon>Valvatacea</taxon>
        <taxon>Valvatida</taxon>
        <taxon>Asterinidae</taxon>
        <taxon>Patiria</taxon>
    </lineage>
</organism>
<evidence type="ECO:0000256" key="1">
    <source>
        <dbReference type="SAM" id="MobiDB-lite"/>
    </source>
</evidence>
<dbReference type="Gene3D" id="1.25.40.480">
    <property type="match status" value="1"/>
</dbReference>
<evidence type="ECO:0000313" key="3">
    <source>
        <dbReference type="EnsemblMetazoa" id="XP_038052870.1"/>
    </source>
</evidence>
<sequence>MEFGDYIMKFPPYWRGVFAFLSKDHQPTVGADSWLVENREGALTCRTSRYCPRGHHVDWSRFVEGLCEKEPTQVAGQLAFLPRILLLPVNVQRNTVAFLSHHLSEIPVPCLEKLLDSLRNCSVSDEWTKHHLRTLQDFICRNRCLNYGSGLSADDSQMKLTRGSRDAFENVCRQIRDKDGILDEGGGFTLQFDWLPEAVSSNRHTCQHSRCFSSEKLNSDEAEKVVPASQEESLKKDSAIPNEGRSTSPEVIEIEESPLPSPMEVEVAAAPNLPERRSEVSVVNEIASGDFGGQSSQVKGEVVGGQRADVEDIGRKQERSRNDVVDAVTMDKLASLKAALCNSSGPVPSELARVIIGIPIDKMEAVCDILELDSTPAAGLAALAQELSGFSLELGHSSATILARRCFGQQIRDLTQTAPRTLIAAAIGFAKAFPKPLIEGAFLLALAGDGQVGGSTSHQCDLVVKVLKEALTNESRVYLLSKLLSIQTLQWSDDLTGLFQTALACKLELDNHTLEMFVTALEHHGSSRSSCAKFAKLLLAVINRFSKQISAAGLAALQRLADANQTFLKKALLGAIKRVKG</sequence>
<dbReference type="PANTHER" id="PTHR32094">
    <property type="entry name" value="FANCONI ANEMIA GROUP E PROTEIN"/>
    <property type="match status" value="1"/>
</dbReference>
<protein>
    <recommendedName>
        <fullName evidence="2">Fanconi Anaemia group E protein C-terminal domain-containing protein</fullName>
    </recommendedName>
</protein>
<dbReference type="PANTHER" id="PTHR32094:SF5">
    <property type="entry name" value="FANCONI ANEMIA GROUP E PROTEIN"/>
    <property type="match status" value="1"/>
</dbReference>
<dbReference type="Proteomes" id="UP000887568">
    <property type="component" value="Unplaced"/>
</dbReference>
<dbReference type="AlphaFoldDB" id="A0A913ZP30"/>
<dbReference type="RefSeq" id="XP_038052870.1">
    <property type="nucleotide sequence ID" value="XM_038196942.1"/>
</dbReference>
<dbReference type="OrthoDB" id="2449818at2759"/>
<accession>A0A913ZP30</accession>
<dbReference type="EnsemblMetazoa" id="XM_038196950.1">
    <property type="protein sequence ID" value="XP_038052878.1"/>
    <property type="gene ID" value="LOC119725519"/>
</dbReference>
<dbReference type="GO" id="GO:0036297">
    <property type="term" value="P:interstrand cross-link repair"/>
    <property type="evidence" value="ECO:0007669"/>
    <property type="project" value="InterPro"/>
</dbReference>
<proteinExistence type="predicted"/>
<feature type="region of interest" description="Disordered" evidence="1">
    <location>
        <begin position="220"/>
        <end position="248"/>
    </location>
</feature>
<dbReference type="Pfam" id="PF11510">
    <property type="entry name" value="FA_FANCE"/>
    <property type="match status" value="1"/>
</dbReference>
<dbReference type="EnsemblMetazoa" id="XM_038196942.1">
    <property type="protein sequence ID" value="XP_038052870.1"/>
    <property type="gene ID" value="LOC119725519"/>
</dbReference>
<reference evidence="3" key="1">
    <citation type="submission" date="2022-11" db="UniProtKB">
        <authorList>
            <consortium name="EnsemblMetazoa"/>
        </authorList>
    </citation>
    <scope>IDENTIFICATION</scope>
</reference>
<dbReference type="InterPro" id="IPR021025">
    <property type="entry name" value="Fanconi_anaemia_gr_E_prot_C"/>
</dbReference>
<keyword evidence="4" id="KW-1185">Reference proteome</keyword>
<evidence type="ECO:0000259" key="2">
    <source>
        <dbReference type="Pfam" id="PF11510"/>
    </source>
</evidence>
<dbReference type="InterPro" id="IPR039685">
    <property type="entry name" value="FANCE"/>
</dbReference>